<dbReference type="InterPro" id="IPR039445">
    <property type="entry name" value="DauR-like_HTH"/>
</dbReference>
<accession>A0A5I3I942</accession>
<dbReference type="EMBL" id="AAHFHJ010000015">
    <property type="protein sequence ID" value="EBV4569951.1"/>
    <property type="molecule type" value="Genomic_DNA"/>
</dbReference>
<sequence length="73" mass="8083">MDPGGTETIRQRIDSFAAARATTARTLKAADRKELIIKASQRRSAEFCKSMDTVAQHPGVSRATAYLYVRQPD</sequence>
<proteinExistence type="predicted"/>
<organism evidence="2">
    <name type="scientific">Salmonella enterica subsp. enterica serovar Nima</name>
    <dbReference type="NCBI Taxonomy" id="940233"/>
    <lineage>
        <taxon>Bacteria</taxon>
        <taxon>Pseudomonadati</taxon>
        <taxon>Pseudomonadota</taxon>
        <taxon>Gammaproteobacteria</taxon>
        <taxon>Enterobacterales</taxon>
        <taxon>Enterobacteriaceae</taxon>
        <taxon>Salmonella</taxon>
    </lineage>
</organism>
<name>A0A5I3I942_SALET</name>
<reference evidence="2" key="1">
    <citation type="submission" date="2018-06" db="EMBL/GenBank/DDBJ databases">
        <authorList>
            <person name="Ashton P.M."/>
            <person name="Dallman T."/>
            <person name="Nair S."/>
            <person name="De Pinna E."/>
            <person name="Peters T."/>
            <person name="Grant K."/>
        </authorList>
    </citation>
    <scope>NUCLEOTIDE SEQUENCE</scope>
    <source>
        <strain evidence="2">45256</strain>
    </source>
</reference>
<evidence type="ECO:0000259" key="1">
    <source>
        <dbReference type="Pfam" id="PF13309"/>
    </source>
</evidence>
<comment type="caution">
    <text evidence="2">The sequence shown here is derived from an EMBL/GenBank/DDBJ whole genome shotgun (WGS) entry which is preliminary data.</text>
</comment>
<protein>
    <recommendedName>
        <fullName evidence="1">Transcriptional regulator DauR-like HTH domain-containing protein</fullName>
    </recommendedName>
</protein>
<gene>
    <name evidence="2" type="ORF">DOW48_13230</name>
</gene>
<feature type="domain" description="Transcriptional regulator DauR-like HTH" evidence="1">
    <location>
        <begin position="9"/>
        <end position="70"/>
    </location>
</feature>
<dbReference type="AlphaFoldDB" id="A0A5I3I942"/>
<dbReference type="Pfam" id="PF13309">
    <property type="entry name" value="HTH_22"/>
    <property type="match status" value="1"/>
</dbReference>
<evidence type="ECO:0000313" key="2">
    <source>
        <dbReference type="EMBL" id="EBV4569951.1"/>
    </source>
</evidence>